<accession>A0A1V1NU26</accession>
<dbReference type="InterPro" id="IPR030392">
    <property type="entry name" value="S74_ICA"/>
</dbReference>
<name>A0A1V1NU26_9BACT</name>
<keyword evidence="1" id="KW-0175">Coiled coil</keyword>
<evidence type="ECO:0000259" key="2">
    <source>
        <dbReference type="PROSITE" id="PS51688"/>
    </source>
</evidence>
<proteinExistence type="predicted"/>
<organism evidence="3 4">
    <name type="scientific">Candidatus Magnetoglobus multicellularis str. Araruama</name>
    <dbReference type="NCBI Taxonomy" id="890399"/>
    <lineage>
        <taxon>Bacteria</taxon>
        <taxon>Pseudomonadati</taxon>
        <taxon>Thermodesulfobacteriota</taxon>
        <taxon>Desulfobacteria</taxon>
        <taxon>Desulfobacterales</taxon>
        <taxon>Desulfobacteraceae</taxon>
        <taxon>Candidatus Magnetoglobus</taxon>
    </lineage>
</organism>
<gene>
    <name evidence="3" type="ORF">OMM_13285</name>
</gene>
<dbReference type="Pfam" id="PF13884">
    <property type="entry name" value="Peptidase_S74"/>
    <property type="match status" value="1"/>
</dbReference>
<dbReference type="PROSITE" id="PS51688">
    <property type="entry name" value="ICA"/>
    <property type="match status" value="1"/>
</dbReference>
<evidence type="ECO:0000256" key="1">
    <source>
        <dbReference type="SAM" id="Coils"/>
    </source>
</evidence>
<protein>
    <recommendedName>
        <fullName evidence="2">Peptidase S74 domain-containing protein</fullName>
    </recommendedName>
</protein>
<reference evidence="4" key="1">
    <citation type="submission" date="2012-11" db="EMBL/GenBank/DDBJ databases">
        <authorList>
            <person name="Lucero-Rivera Y.E."/>
            <person name="Tovar-Ramirez D."/>
        </authorList>
    </citation>
    <scope>NUCLEOTIDE SEQUENCE [LARGE SCALE GENOMIC DNA]</scope>
    <source>
        <strain evidence="4">Araruama</strain>
    </source>
</reference>
<comment type="caution">
    <text evidence="3">The sequence shown here is derived from an EMBL/GenBank/DDBJ whole genome shotgun (WGS) entry which is preliminary data.</text>
</comment>
<dbReference type="Proteomes" id="UP000189670">
    <property type="component" value="Unassembled WGS sequence"/>
</dbReference>
<dbReference type="AlphaFoldDB" id="A0A1V1NU26"/>
<feature type="coiled-coil region" evidence="1">
    <location>
        <begin position="79"/>
        <end position="113"/>
    </location>
</feature>
<dbReference type="EMBL" id="ATBP01002252">
    <property type="protein sequence ID" value="ETR66078.1"/>
    <property type="molecule type" value="Genomic_DNA"/>
</dbReference>
<evidence type="ECO:0000313" key="3">
    <source>
        <dbReference type="EMBL" id="ETR66078.1"/>
    </source>
</evidence>
<sequence>MKKGIAPLTHSLNKITSLKGVSYYWKTDEYPDKNFEDSKQIGLIAQEVETIIPEIVQTDDEGYKSIRYNKLTPVLIEAVKELKTKNDCLQQQINSQQKEIDELKAFVNQLINNT</sequence>
<feature type="domain" description="Peptidase S74" evidence="2">
    <location>
        <begin position="1"/>
        <end position="93"/>
    </location>
</feature>
<evidence type="ECO:0000313" key="4">
    <source>
        <dbReference type="Proteomes" id="UP000189670"/>
    </source>
</evidence>